<feature type="transmembrane region" description="Helical" evidence="2">
    <location>
        <begin position="6"/>
        <end position="29"/>
    </location>
</feature>
<keyword evidence="2" id="KW-0472">Membrane</keyword>
<organism evidence="3 4">
    <name type="scientific">Elysia crispata</name>
    <name type="common">lettuce slug</name>
    <dbReference type="NCBI Taxonomy" id="231223"/>
    <lineage>
        <taxon>Eukaryota</taxon>
        <taxon>Metazoa</taxon>
        <taxon>Spiralia</taxon>
        <taxon>Lophotrochozoa</taxon>
        <taxon>Mollusca</taxon>
        <taxon>Gastropoda</taxon>
        <taxon>Heterobranchia</taxon>
        <taxon>Euthyneura</taxon>
        <taxon>Panpulmonata</taxon>
        <taxon>Sacoglossa</taxon>
        <taxon>Placobranchoidea</taxon>
        <taxon>Plakobranchidae</taxon>
        <taxon>Elysia</taxon>
    </lineage>
</organism>
<feature type="region of interest" description="Disordered" evidence="1">
    <location>
        <begin position="318"/>
        <end position="357"/>
    </location>
</feature>
<comment type="caution">
    <text evidence="3">The sequence shown here is derived from an EMBL/GenBank/DDBJ whole genome shotgun (WGS) entry which is preliminary data.</text>
</comment>
<proteinExistence type="predicted"/>
<feature type="compositionally biased region" description="Basic and acidic residues" evidence="1">
    <location>
        <begin position="155"/>
        <end position="176"/>
    </location>
</feature>
<feature type="compositionally biased region" description="Basic and acidic residues" evidence="1">
    <location>
        <begin position="537"/>
        <end position="554"/>
    </location>
</feature>
<feature type="compositionally biased region" description="Polar residues" evidence="1">
    <location>
        <begin position="255"/>
        <end position="268"/>
    </location>
</feature>
<feature type="region of interest" description="Disordered" evidence="1">
    <location>
        <begin position="371"/>
        <end position="603"/>
    </location>
</feature>
<feature type="compositionally biased region" description="Low complexity" evidence="1">
    <location>
        <begin position="54"/>
        <end position="66"/>
    </location>
</feature>
<name>A0AAE0YBS6_9GAST</name>
<protein>
    <submittedName>
        <fullName evidence="3">Uncharacterized protein</fullName>
    </submittedName>
</protein>
<feature type="compositionally biased region" description="Polar residues" evidence="1">
    <location>
        <begin position="236"/>
        <end position="247"/>
    </location>
</feature>
<feature type="region of interest" description="Disordered" evidence="1">
    <location>
        <begin position="95"/>
        <end position="119"/>
    </location>
</feature>
<evidence type="ECO:0000313" key="4">
    <source>
        <dbReference type="Proteomes" id="UP001283361"/>
    </source>
</evidence>
<dbReference type="EMBL" id="JAWDGP010006494">
    <property type="protein sequence ID" value="KAK3739970.1"/>
    <property type="molecule type" value="Genomic_DNA"/>
</dbReference>
<feature type="compositionally biased region" description="Polar residues" evidence="1">
    <location>
        <begin position="427"/>
        <end position="443"/>
    </location>
</feature>
<evidence type="ECO:0000256" key="1">
    <source>
        <dbReference type="SAM" id="MobiDB-lite"/>
    </source>
</evidence>
<evidence type="ECO:0000313" key="3">
    <source>
        <dbReference type="EMBL" id="KAK3739970.1"/>
    </source>
</evidence>
<feature type="region of interest" description="Disordered" evidence="1">
    <location>
        <begin position="36"/>
        <end position="79"/>
    </location>
</feature>
<dbReference type="AlphaFoldDB" id="A0AAE0YBS6"/>
<feature type="compositionally biased region" description="Basic and acidic residues" evidence="1">
    <location>
        <begin position="324"/>
        <end position="343"/>
    </location>
</feature>
<evidence type="ECO:0000256" key="2">
    <source>
        <dbReference type="SAM" id="Phobius"/>
    </source>
</evidence>
<keyword evidence="4" id="KW-1185">Reference proteome</keyword>
<accession>A0AAE0YBS6</accession>
<gene>
    <name evidence="3" type="ORF">RRG08_005242</name>
</gene>
<feature type="compositionally biased region" description="Polar residues" evidence="1">
    <location>
        <begin position="462"/>
        <end position="484"/>
    </location>
</feature>
<reference evidence="3" key="1">
    <citation type="journal article" date="2023" name="G3 (Bethesda)">
        <title>A reference genome for the long-term kleptoplast-retaining sea slug Elysia crispata morphotype clarki.</title>
        <authorList>
            <person name="Eastman K.E."/>
            <person name="Pendleton A.L."/>
            <person name="Shaikh M.A."/>
            <person name="Suttiyut T."/>
            <person name="Ogas R."/>
            <person name="Tomko P."/>
            <person name="Gavelis G."/>
            <person name="Widhalm J.R."/>
            <person name="Wisecaver J.H."/>
        </authorList>
    </citation>
    <scope>NUCLEOTIDE SEQUENCE</scope>
    <source>
        <strain evidence="3">ECLA1</strain>
    </source>
</reference>
<keyword evidence="2" id="KW-1133">Transmembrane helix</keyword>
<sequence length="603" mass="64436">MLELSATFLTSFTTIIAFVMATIFFCCWGKKNSIDAEDKPAKSASGPVNNEPPSDSGLGKDSSGKSGENGSTAKSPVNIVVDSSELGDFSAVSRETEILRSYRKPPPPKNRARQSRAPRALLKSSTENLDIFTELHEDSHSLSLGLPLTDTSFASDDRLDRLDRPASEGDAGRDSDSSPLLRPRLADDSADGDGPKREDVRSSMLADIEQTLAALHSKAEQDSKDGDRDEKDDVCVQTQTISVSSSHLVEAGAQRDTQSPAKASSRGQSPLLKPKVGPPVSPKPAVRKTILTIQRANEEDSNTEKVIKAEGKEKTLLKTEPAVPEDKKPEKLIKAEEKEKTQLKTESAVPGDKNAEKVIKAEGKENALLKTELAAPELQLKTTSPVATTSDTLSSAAKGSELNGNVVSSDAVPSSDNSESKQENHPNENNSDSIQSQEKTPTALTEAEPSDQTTHASEKDNNTSPAESITQAEAKSEQAHSNGGSDEASARPPSTYDNLEEGQEEGKQTNGEEQTSATEHPVTKSITSSSSETPELPAKEDKITEPADGEKNAEEAGEDCSRQSTISKEEQTAKGKTSRIPVRAGSKPRSSPPKAETQEESNK</sequence>
<feature type="compositionally biased region" description="Polar residues" evidence="1">
    <location>
        <begin position="508"/>
        <end position="533"/>
    </location>
</feature>
<keyword evidence="2" id="KW-0812">Transmembrane</keyword>
<dbReference type="Proteomes" id="UP001283361">
    <property type="component" value="Unassembled WGS sequence"/>
</dbReference>
<feature type="compositionally biased region" description="Polar residues" evidence="1">
    <location>
        <begin position="380"/>
        <end position="417"/>
    </location>
</feature>
<feature type="compositionally biased region" description="Basic and acidic residues" evidence="1">
    <location>
        <begin position="217"/>
        <end position="234"/>
    </location>
</feature>
<feature type="region of interest" description="Disordered" evidence="1">
    <location>
        <begin position="139"/>
        <end position="287"/>
    </location>
</feature>